<dbReference type="AlphaFoldDB" id="A0A2P7YQG9"/>
<feature type="compositionally biased region" description="Basic and acidic residues" evidence="1">
    <location>
        <begin position="109"/>
        <end position="122"/>
    </location>
</feature>
<evidence type="ECO:0000313" key="3">
    <source>
        <dbReference type="Proteomes" id="UP000241107"/>
    </source>
</evidence>
<organism evidence="2 3">
    <name type="scientific">Candidozyma pseudohaemuli</name>
    <dbReference type="NCBI Taxonomy" id="418784"/>
    <lineage>
        <taxon>Eukaryota</taxon>
        <taxon>Fungi</taxon>
        <taxon>Dikarya</taxon>
        <taxon>Ascomycota</taxon>
        <taxon>Saccharomycotina</taxon>
        <taxon>Pichiomycetes</taxon>
        <taxon>Metschnikowiaceae</taxon>
        <taxon>Candidozyma</taxon>
    </lineage>
</organism>
<dbReference type="GeneID" id="36566133"/>
<dbReference type="EMBL" id="PYFQ01000006">
    <property type="protein sequence ID" value="PSK38189.1"/>
    <property type="molecule type" value="Genomic_DNA"/>
</dbReference>
<dbReference type="VEuPathDB" id="FungiDB:C7M61_002744"/>
<accession>A0A2P7YQG9</accession>
<evidence type="ECO:0000256" key="1">
    <source>
        <dbReference type="SAM" id="MobiDB-lite"/>
    </source>
</evidence>
<name>A0A2P7YQG9_9ASCO</name>
<comment type="caution">
    <text evidence="2">The sequence shown here is derived from an EMBL/GenBank/DDBJ whole genome shotgun (WGS) entry which is preliminary data.</text>
</comment>
<keyword evidence="3" id="KW-1185">Reference proteome</keyword>
<reference evidence="2 3" key="1">
    <citation type="submission" date="2018-03" db="EMBL/GenBank/DDBJ databases">
        <title>Candida pseudohaemulonii genome assembly and annotation.</title>
        <authorList>
            <person name="Munoz J.F."/>
            <person name="Gade L.G."/>
            <person name="Chow N.A."/>
            <person name="Litvintseva A.P."/>
            <person name="Loparev V.N."/>
            <person name="Cuomo C.A."/>
        </authorList>
    </citation>
    <scope>NUCLEOTIDE SEQUENCE [LARGE SCALE GENOMIC DNA]</scope>
    <source>
        <strain evidence="2 3">B12108</strain>
    </source>
</reference>
<sequence length="153" mass="17451">MCVEGCCANIFNFDIPINVRHCVFSPQGGVLSIHEFKALADIPWLPGEFEYMMDCLSLAHRGGSYYQAQILWNQKIRDFAESHAKWRAFYRKRKLRLATAASNNGTQKADTETPRDPTKQTKEQIQNEDTVPFDDTAETTPAELPEPEKRSLV</sequence>
<protein>
    <submittedName>
        <fullName evidence="2">Uncharacterized protein</fullName>
    </submittedName>
</protein>
<evidence type="ECO:0000313" key="2">
    <source>
        <dbReference type="EMBL" id="PSK38189.1"/>
    </source>
</evidence>
<gene>
    <name evidence="2" type="ORF">C7M61_002744</name>
</gene>
<proteinExistence type="predicted"/>
<dbReference type="Proteomes" id="UP000241107">
    <property type="component" value="Unassembled WGS sequence"/>
</dbReference>
<feature type="region of interest" description="Disordered" evidence="1">
    <location>
        <begin position="100"/>
        <end position="153"/>
    </location>
</feature>
<dbReference type="RefSeq" id="XP_024713514.1">
    <property type="nucleotide sequence ID" value="XM_024858108.1"/>
</dbReference>